<accession>A0A1I5L6D7</accession>
<evidence type="ECO:0000313" key="1">
    <source>
        <dbReference type="EMBL" id="SFO92436.1"/>
    </source>
</evidence>
<name>A0A1I5L6D7_9RHOB</name>
<dbReference type="STRING" id="441119.SAMN04488047_101471"/>
<organism evidence="1 2">
    <name type="scientific">Tranquillimonas alkanivorans</name>
    <dbReference type="NCBI Taxonomy" id="441119"/>
    <lineage>
        <taxon>Bacteria</taxon>
        <taxon>Pseudomonadati</taxon>
        <taxon>Pseudomonadota</taxon>
        <taxon>Alphaproteobacteria</taxon>
        <taxon>Rhodobacterales</taxon>
        <taxon>Roseobacteraceae</taxon>
        <taxon>Tranquillimonas</taxon>
    </lineage>
</organism>
<reference evidence="1 2" key="1">
    <citation type="submission" date="2016-10" db="EMBL/GenBank/DDBJ databases">
        <authorList>
            <person name="de Groot N.N."/>
        </authorList>
    </citation>
    <scope>NUCLEOTIDE SEQUENCE [LARGE SCALE GENOMIC DNA]</scope>
    <source>
        <strain evidence="1 2">DSM 19547</strain>
    </source>
</reference>
<dbReference type="AlphaFoldDB" id="A0A1I5L6D7"/>
<dbReference type="Proteomes" id="UP000199356">
    <property type="component" value="Unassembled WGS sequence"/>
</dbReference>
<gene>
    <name evidence="1" type="ORF">SAMN04488047_101471</name>
</gene>
<proteinExistence type="predicted"/>
<protein>
    <submittedName>
        <fullName evidence="1">Uncharacterized protein</fullName>
    </submittedName>
</protein>
<keyword evidence="2" id="KW-1185">Reference proteome</keyword>
<sequence>MSDQAHTGARAAPDSARPWDPEVRMTYWTLAAEVLANGLLTKPGGMIHIRRPGSRLNPLAPPWARV</sequence>
<evidence type="ECO:0000313" key="2">
    <source>
        <dbReference type="Proteomes" id="UP000199356"/>
    </source>
</evidence>
<dbReference type="EMBL" id="FOXA01000001">
    <property type="protein sequence ID" value="SFO92436.1"/>
    <property type="molecule type" value="Genomic_DNA"/>
</dbReference>